<organism evidence="2 3">
    <name type="scientific">Occultella aeris</name>
    <dbReference type="NCBI Taxonomy" id="2761496"/>
    <lineage>
        <taxon>Bacteria</taxon>
        <taxon>Bacillati</taxon>
        <taxon>Actinomycetota</taxon>
        <taxon>Actinomycetes</taxon>
        <taxon>Micrococcales</taxon>
        <taxon>Ruaniaceae</taxon>
        <taxon>Occultella</taxon>
    </lineage>
</organism>
<gene>
    <name evidence="2" type="ORF">HALOF300_01996</name>
</gene>
<evidence type="ECO:0000256" key="1">
    <source>
        <dbReference type="SAM" id="Coils"/>
    </source>
</evidence>
<keyword evidence="1" id="KW-0175">Coiled coil</keyword>
<dbReference type="AlphaFoldDB" id="A0A7M4DIP3"/>
<name>A0A7M4DIP3_9MICO</name>
<keyword evidence="3" id="KW-1185">Reference proteome</keyword>
<dbReference type="EMBL" id="CACRYJ010000028">
    <property type="protein sequence ID" value="VZO36855.1"/>
    <property type="molecule type" value="Genomic_DNA"/>
</dbReference>
<evidence type="ECO:0000313" key="2">
    <source>
        <dbReference type="EMBL" id="VZO36855.1"/>
    </source>
</evidence>
<proteinExistence type="predicted"/>
<comment type="caution">
    <text evidence="2">The sequence shown here is derived from an EMBL/GenBank/DDBJ whole genome shotgun (WGS) entry which is preliminary data.</text>
</comment>
<accession>A0A7M4DIP3</accession>
<reference evidence="2 3" key="1">
    <citation type="submission" date="2019-11" db="EMBL/GenBank/DDBJ databases">
        <authorList>
            <person name="Criscuolo A."/>
        </authorList>
    </citation>
    <scope>NUCLEOTIDE SEQUENCE [LARGE SCALE GENOMIC DNA]</scope>
    <source>
        <strain evidence="2">CIP111667</strain>
    </source>
</reference>
<evidence type="ECO:0000313" key="3">
    <source>
        <dbReference type="Proteomes" id="UP000419743"/>
    </source>
</evidence>
<dbReference type="Proteomes" id="UP000419743">
    <property type="component" value="Unassembled WGS sequence"/>
</dbReference>
<protein>
    <recommendedName>
        <fullName evidence="4">YbaB/EbfC DNA-binding family protein</fullName>
    </recommendedName>
</protein>
<sequence>MHPRTVESQSDLLEAVRARIRAQLEDAQAKATALAGEDLPDRGIGESDDGIVQTTVDRQGLLVDAQFGPQIVDLTPEELRENMLSALAAARRDLTGGVTPRRPDPSMLADTSTIDALDDIINGRL</sequence>
<feature type="coiled-coil region" evidence="1">
    <location>
        <begin position="10"/>
        <end position="37"/>
    </location>
</feature>
<evidence type="ECO:0008006" key="4">
    <source>
        <dbReference type="Google" id="ProtNLM"/>
    </source>
</evidence>